<dbReference type="PANTHER" id="PTHR35529:SF1">
    <property type="entry name" value="MANGANESE EFFLUX PUMP MNTP-RELATED"/>
    <property type="match status" value="1"/>
</dbReference>
<evidence type="ECO:0000256" key="3">
    <source>
        <dbReference type="ARBA" id="ARBA00022692"/>
    </source>
</evidence>
<keyword evidence="3 8" id="KW-0812">Transmembrane</keyword>
<comment type="caution">
    <text evidence="9">The sequence shown here is derived from an EMBL/GenBank/DDBJ whole genome shotgun (WGS) entry which is preliminary data.</text>
</comment>
<keyword evidence="10" id="KW-1185">Reference proteome</keyword>
<dbReference type="HAMAP" id="MF_01521">
    <property type="entry name" value="MntP_pump"/>
    <property type="match status" value="1"/>
</dbReference>
<comment type="function">
    <text evidence="8">Probably functions as a manganese efflux pump.</text>
</comment>
<keyword evidence="7 8" id="KW-0464">Manganese</keyword>
<dbReference type="InterPro" id="IPR022929">
    <property type="entry name" value="Put_MntP"/>
</dbReference>
<dbReference type="GO" id="GO:0005384">
    <property type="term" value="F:manganese ion transmembrane transporter activity"/>
    <property type="evidence" value="ECO:0007669"/>
    <property type="project" value="UniProtKB-UniRule"/>
</dbReference>
<comment type="similarity">
    <text evidence="8">Belongs to the MntP (TC 9.B.29) family.</text>
</comment>
<evidence type="ECO:0000256" key="1">
    <source>
        <dbReference type="ARBA" id="ARBA00022448"/>
    </source>
</evidence>
<keyword evidence="4 8" id="KW-1133">Transmembrane helix</keyword>
<feature type="transmembrane region" description="Helical" evidence="8">
    <location>
        <begin position="39"/>
        <end position="58"/>
    </location>
</feature>
<organism evidence="9 10">
    <name type="scientific">Clostridium tyrobutyricum DIVETGP</name>
    <dbReference type="NCBI Taxonomy" id="1408889"/>
    <lineage>
        <taxon>Bacteria</taxon>
        <taxon>Bacillati</taxon>
        <taxon>Bacillota</taxon>
        <taxon>Clostridia</taxon>
        <taxon>Eubacteriales</taxon>
        <taxon>Clostridiaceae</taxon>
        <taxon>Clostridium</taxon>
    </lineage>
</organism>
<keyword evidence="1 8" id="KW-0813">Transport</keyword>
<evidence type="ECO:0000313" key="9">
    <source>
        <dbReference type="EMBL" id="CDL91302.1"/>
    </source>
</evidence>
<reference evidence="9 10" key="1">
    <citation type="journal article" date="2015" name="Genome Announc.">
        <title>Draft Genome Sequence of Clostridium tyrobutyricum Strain DIVETGP, Isolated from Cow's Milk for Grana Padano Production.</title>
        <authorList>
            <person name="Soggiu A."/>
            <person name="Piras C."/>
            <person name="Gaiarsa S."/>
            <person name="Sassera D."/>
            <person name="Roncada P."/>
            <person name="Bendixen E."/>
            <person name="Brasca M."/>
            <person name="Bonizzi L."/>
        </authorList>
    </citation>
    <scope>NUCLEOTIDE SEQUENCE [LARGE SCALE GENOMIC DNA]</scope>
    <source>
        <strain evidence="9 10">DIVETGP</strain>
    </source>
</reference>
<dbReference type="GO" id="GO:0005886">
    <property type="term" value="C:plasma membrane"/>
    <property type="evidence" value="ECO:0007669"/>
    <property type="project" value="UniProtKB-SubCell"/>
</dbReference>
<protein>
    <recommendedName>
        <fullName evidence="8">Putative manganese efflux pump MntP</fullName>
    </recommendedName>
</protein>
<dbReference type="OrthoDB" id="9811590at2"/>
<dbReference type="RefSeq" id="WP_017894651.1">
    <property type="nucleotide sequence ID" value="NZ_CBXI010000023.1"/>
</dbReference>
<feature type="transmembrane region" description="Helical" evidence="8">
    <location>
        <begin position="70"/>
        <end position="86"/>
    </location>
</feature>
<feature type="transmembrane region" description="Helical" evidence="8">
    <location>
        <begin position="6"/>
        <end position="27"/>
    </location>
</feature>
<comment type="subcellular location">
    <subcellularLocation>
        <location evidence="8">Cell membrane</location>
        <topology evidence="8">Multi-pass membrane protein</topology>
    </subcellularLocation>
</comment>
<dbReference type="Pfam" id="PF02659">
    <property type="entry name" value="Mntp"/>
    <property type="match status" value="1"/>
</dbReference>
<evidence type="ECO:0000256" key="4">
    <source>
        <dbReference type="ARBA" id="ARBA00022989"/>
    </source>
</evidence>
<dbReference type="EMBL" id="CBXI010000023">
    <property type="protein sequence ID" value="CDL91302.1"/>
    <property type="molecule type" value="Genomic_DNA"/>
</dbReference>
<evidence type="ECO:0000313" key="10">
    <source>
        <dbReference type="Proteomes" id="UP000019482"/>
    </source>
</evidence>
<evidence type="ECO:0000256" key="8">
    <source>
        <dbReference type="HAMAP-Rule" id="MF_01521"/>
    </source>
</evidence>
<dbReference type="AlphaFoldDB" id="W6NGW1"/>
<feature type="transmembrane region" description="Helical" evidence="8">
    <location>
        <begin position="152"/>
        <end position="173"/>
    </location>
</feature>
<keyword evidence="2 8" id="KW-1003">Cell membrane</keyword>
<dbReference type="GeneID" id="29420917"/>
<evidence type="ECO:0000256" key="5">
    <source>
        <dbReference type="ARBA" id="ARBA00023065"/>
    </source>
</evidence>
<accession>W6NGW1</accession>
<keyword evidence="5 8" id="KW-0406">Ion transport</keyword>
<dbReference type="Proteomes" id="UP000019482">
    <property type="component" value="Unassembled WGS sequence"/>
</dbReference>
<feature type="transmembrane region" description="Helical" evidence="8">
    <location>
        <begin position="127"/>
        <end position="146"/>
    </location>
</feature>
<keyword evidence="6 8" id="KW-0472">Membrane</keyword>
<dbReference type="PANTHER" id="PTHR35529">
    <property type="entry name" value="MANGANESE EFFLUX PUMP MNTP-RELATED"/>
    <property type="match status" value="1"/>
</dbReference>
<sequence length="210" mass="22692">MNVLELFIISIGLSMDAFAVAICSGLAMTKLTIKKASTVGLYFGIFQGVMPLIGYIFAKQFANKIMAFDHWIAFVLLCFIGGKMIVESFKKEGCTDRTCPTETCVDRECPGGERPSKKEASLKPVEMLPLAIATSIDALAVGISFAFLRVNIVSATLFIGIITLILSMLGVKIGNIFGARFKSRAELSGGIILMLMGLKILLEHMGIISL</sequence>
<evidence type="ECO:0000256" key="2">
    <source>
        <dbReference type="ARBA" id="ARBA00022475"/>
    </source>
</evidence>
<evidence type="ECO:0000256" key="7">
    <source>
        <dbReference type="ARBA" id="ARBA00023211"/>
    </source>
</evidence>
<evidence type="ECO:0000256" key="6">
    <source>
        <dbReference type="ARBA" id="ARBA00023136"/>
    </source>
</evidence>
<proteinExistence type="inferred from homology"/>
<dbReference type="InterPro" id="IPR003810">
    <property type="entry name" value="Mntp/YtaF"/>
</dbReference>
<feature type="transmembrane region" description="Helical" evidence="8">
    <location>
        <begin position="185"/>
        <end position="202"/>
    </location>
</feature>
<gene>
    <name evidence="8" type="primary">mntP</name>
    <name evidence="9" type="ORF">CTDIVETGP_1372</name>
</gene>
<name>W6NGW1_CLOTY</name>